<evidence type="ECO:0000313" key="3">
    <source>
        <dbReference type="EMBL" id="PPK73894.1"/>
    </source>
</evidence>
<gene>
    <name evidence="3" type="ORF">B0F87_1135</name>
</gene>
<proteinExistence type="predicted"/>
<dbReference type="RefSeq" id="WP_104430173.1">
    <property type="nucleotide sequence ID" value="NZ_PTIZ01000013.1"/>
</dbReference>
<dbReference type="GO" id="GO:0006310">
    <property type="term" value="P:DNA recombination"/>
    <property type="evidence" value="ECO:0007669"/>
    <property type="project" value="UniProtKB-KW"/>
</dbReference>
<reference evidence="3 4" key="1">
    <citation type="submission" date="2018-02" db="EMBL/GenBank/DDBJ databases">
        <title>Subsurface microbial communities from deep shales in Ohio and West Virginia, USA.</title>
        <authorList>
            <person name="Wrighton K."/>
        </authorList>
    </citation>
    <scope>NUCLEOTIDE SEQUENCE [LARGE SCALE GENOMIC DNA]</scope>
    <source>
        <strain evidence="3 4">OWC-DMM</strain>
    </source>
</reference>
<sequence>MTETVYWSGWPFTVLGKRPESGLKLRYYLNRQKRHRLQQHVMEVVLEHAPGLAYGEKGTEVSEETINVILKAIEDKQAGYSLKHARNFFVQGIDRGNKQGLWSINTPAPVMTIRRKPALFQPDNFNRLPRIRIVQKAFQKTLTDANFFSSADLYLERLEGKPRLKSKPTAKQLRGGQILLSALLYGGLVDLKSLRLLPSHAALCQVTKDLYWIDLMANVTIRLEPGEERTATEKRMSLRPEKSLLRRWFPDAITELLLLRWQSDQLGAFPLLDGMNCESEDYCSYLIRQFLMSLDIENSKSPIKLSELVQGAVTLNALRLPSFLVAYAQNKYDTSSLPAPAWYRLHSGFRGEVTNVELLSPEPDTFQANLTATPLFQDSVSIARFDQYALYKNLIKSLSISRSEKIKPHSQAISLVEQFLEGHQGQIAPPLFRLCQWAIEMYRNGSHIKARLAASTIPKYLGQVQDIIHHLGTDDPLQCETEELVEVYQTLINQAKSDKARFYRLGRIREFQLFLTKLGYPEKLNLSDLSGGGRSSAEVDANYLNEVEFQQSLNELNRIETFNPRLTRVRRLVLILGYRCGLRRTEAWKLRIRDIQGTHAPMLYVLGTTHKTVKSTNSIRQLPLKSLLNAKELEELMTWSRQRHLEEGLADSMTNNAFLFSHEGNGNGLIKEALIFPVLHTVLRAVTGDSSIRYHHLRHSFANNQLMRCMQINFPAASRRLAESVDILNKPADNSLFALAPIHLTRKHLFQVSNLLGHGSPDMTLKHYIHLCDWMLMQTLNSHKDSELPIETVSIISGLTRANLIKSRQRNFSEDTIVNVARAKMRFNILNSSATRLAVKNTIAQNTPIEWPASLINPLAAKLREEPPIALLHQVIEHYDSMDKDANYWSKKIGYSIFIIQHWIIAANQLAGMKTRKGAYRHIKPQWWSIGDETKKKLLQQNQLTRPSHCMSKPHNAQDIEDANNAITRLSRLRIDDPDLAQWGINYYIRYNVASRSHLRMISAESAKKFSEFIQCLGFPKSRINCRLKPQTKTGVESVNVQIKFWQDLLSISASQIELKTPLEKRGASIGTLSMMLSYRLENGEIQASYGFRYALYMMGVLMLASGEVILDEFC</sequence>
<dbReference type="Gene3D" id="1.10.443.10">
    <property type="entry name" value="Intergrase catalytic core"/>
    <property type="match status" value="1"/>
</dbReference>
<keyword evidence="1" id="KW-0233">DNA recombination</keyword>
<dbReference type="CDD" id="cd00397">
    <property type="entry name" value="DNA_BRE_C"/>
    <property type="match status" value="1"/>
</dbReference>
<dbReference type="InterPro" id="IPR002104">
    <property type="entry name" value="Integrase_catalytic"/>
</dbReference>
<dbReference type="EMBL" id="PTIZ01000013">
    <property type="protein sequence ID" value="PPK73894.1"/>
    <property type="molecule type" value="Genomic_DNA"/>
</dbReference>
<dbReference type="GO" id="GO:0015074">
    <property type="term" value="P:DNA integration"/>
    <property type="evidence" value="ECO:0007669"/>
    <property type="project" value="InterPro"/>
</dbReference>
<organism evidence="3 4">
    <name type="scientific">Methylobacter tundripaludum</name>
    <dbReference type="NCBI Taxonomy" id="173365"/>
    <lineage>
        <taxon>Bacteria</taxon>
        <taxon>Pseudomonadati</taxon>
        <taxon>Pseudomonadota</taxon>
        <taxon>Gammaproteobacteria</taxon>
        <taxon>Methylococcales</taxon>
        <taxon>Methylococcaceae</taxon>
        <taxon>Methylobacter</taxon>
    </lineage>
</organism>
<dbReference type="InterPro" id="IPR011010">
    <property type="entry name" value="DNA_brk_join_enz"/>
</dbReference>
<dbReference type="GO" id="GO:0003677">
    <property type="term" value="F:DNA binding"/>
    <property type="evidence" value="ECO:0007669"/>
    <property type="project" value="InterPro"/>
</dbReference>
<evidence type="ECO:0000259" key="2">
    <source>
        <dbReference type="PROSITE" id="PS51898"/>
    </source>
</evidence>
<protein>
    <submittedName>
        <fullName evidence="3">Site-specific recombinase XerD</fullName>
    </submittedName>
</protein>
<dbReference type="SUPFAM" id="SSF56349">
    <property type="entry name" value="DNA breaking-rejoining enzymes"/>
    <property type="match status" value="1"/>
</dbReference>
<accession>A0A2S6H8T6</accession>
<dbReference type="AlphaFoldDB" id="A0A2S6H8T6"/>
<dbReference type="Proteomes" id="UP000240010">
    <property type="component" value="Unassembled WGS sequence"/>
</dbReference>
<dbReference type="PROSITE" id="PS51898">
    <property type="entry name" value="TYR_RECOMBINASE"/>
    <property type="match status" value="1"/>
</dbReference>
<evidence type="ECO:0000256" key="1">
    <source>
        <dbReference type="ARBA" id="ARBA00023172"/>
    </source>
</evidence>
<evidence type="ECO:0000313" key="4">
    <source>
        <dbReference type="Proteomes" id="UP000240010"/>
    </source>
</evidence>
<feature type="domain" description="Tyr recombinase" evidence="2">
    <location>
        <begin position="539"/>
        <end position="781"/>
    </location>
</feature>
<comment type="caution">
    <text evidence="3">The sequence shown here is derived from an EMBL/GenBank/DDBJ whole genome shotgun (WGS) entry which is preliminary data.</text>
</comment>
<name>A0A2S6H8T6_9GAMM</name>
<dbReference type="InterPro" id="IPR013762">
    <property type="entry name" value="Integrase-like_cat_sf"/>
</dbReference>